<name>A0ABD2YK91_9GENT</name>
<sequence length="62" mass="7092">SLKSAFTICGVKKPHLHHHHGISALRWLDKCFCIKGSIPTANVFTQFTLCLEIFGEFDLYRD</sequence>
<accession>A0ABD2YK91</accession>
<reference evidence="1 2" key="1">
    <citation type="submission" date="2024-11" db="EMBL/GenBank/DDBJ databases">
        <title>A near-complete genome assembly of Cinchona calisaya.</title>
        <authorList>
            <person name="Lian D.C."/>
            <person name="Zhao X.W."/>
            <person name="Wei L."/>
        </authorList>
    </citation>
    <scope>NUCLEOTIDE SEQUENCE [LARGE SCALE GENOMIC DNA]</scope>
    <source>
        <tissue evidence="1">Nenye</tissue>
    </source>
</reference>
<comment type="caution">
    <text evidence="1">The sequence shown here is derived from an EMBL/GenBank/DDBJ whole genome shotgun (WGS) entry which is preliminary data.</text>
</comment>
<proteinExistence type="predicted"/>
<gene>
    <name evidence="1" type="ORF">ACH5RR_033191</name>
</gene>
<evidence type="ECO:0000313" key="1">
    <source>
        <dbReference type="EMBL" id="KAL3507809.1"/>
    </source>
</evidence>
<dbReference type="EMBL" id="JBJUIK010000013">
    <property type="protein sequence ID" value="KAL3507809.1"/>
    <property type="molecule type" value="Genomic_DNA"/>
</dbReference>
<organism evidence="1 2">
    <name type="scientific">Cinchona calisaya</name>
    <dbReference type="NCBI Taxonomy" id="153742"/>
    <lineage>
        <taxon>Eukaryota</taxon>
        <taxon>Viridiplantae</taxon>
        <taxon>Streptophyta</taxon>
        <taxon>Embryophyta</taxon>
        <taxon>Tracheophyta</taxon>
        <taxon>Spermatophyta</taxon>
        <taxon>Magnoliopsida</taxon>
        <taxon>eudicotyledons</taxon>
        <taxon>Gunneridae</taxon>
        <taxon>Pentapetalae</taxon>
        <taxon>asterids</taxon>
        <taxon>lamiids</taxon>
        <taxon>Gentianales</taxon>
        <taxon>Rubiaceae</taxon>
        <taxon>Cinchonoideae</taxon>
        <taxon>Cinchoneae</taxon>
        <taxon>Cinchona</taxon>
    </lineage>
</organism>
<keyword evidence="2" id="KW-1185">Reference proteome</keyword>
<dbReference type="AlphaFoldDB" id="A0ABD2YK91"/>
<dbReference type="Proteomes" id="UP001630127">
    <property type="component" value="Unassembled WGS sequence"/>
</dbReference>
<evidence type="ECO:0000313" key="2">
    <source>
        <dbReference type="Proteomes" id="UP001630127"/>
    </source>
</evidence>
<feature type="non-terminal residue" evidence="1">
    <location>
        <position position="1"/>
    </location>
</feature>
<protein>
    <submittedName>
        <fullName evidence="1">Uncharacterized protein</fullName>
    </submittedName>
</protein>